<accession>A0A067T0V1</accession>
<evidence type="ECO:0000313" key="2">
    <source>
        <dbReference type="Proteomes" id="UP000027222"/>
    </source>
</evidence>
<dbReference type="HOGENOM" id="CLU_1740634_0_0_1"/>
<dbReference type="EMBL" id="KL142385">
    <property type="protein sequence ID" value="KDR73544.1"/>
    <property type="molecule type" value="Genomic_DNA"/>
</dbReference>
<dbReference type="OrthoDB" id="3054393at2759"/>
<dbReference type="Proteomes" id="UP000027222">
    <property type="component" value="Unassembled WGS sequence"/>
</dbReference>
<proteinExistence type="predicted"/>
<sequence length="150" mass="16757">MTAIDTTNSLHAYVHSVLRSIHALRFAIEWGQLTPAMKTRFRNEAFALYNPVFDPTDAEYKRAFDVFQHRHEKVVKARNDLKRMFVAVSVKCSVRPDLTTTNPVSCCGVDGPDLDADSIVPVWNDRPQSDLFWDADPPSGADATDGAGDF</sequence>
<gene>
    <name evidence="1" type="ORF">GALMADRAFT_617279</name>
</gene>
<name>A0A067T0V1_GALM3</name>
<protein>
    <submittedName>
        <fullName evidence="1">Uncharacterized protein</fullName>
    </submittedName>
</protein>
<dbReference type="AlphaFoldDB" id="A0A067T0V1"/>
<evidence type="ECO:0000313" key="1">
    <source>
        <dbReference type="EMBL" id="KDR73544.1"/>
    </source>
</evidence>
<keyword evidence="2" id="KW-1185">Reference proteome</keyword>
<organism evidence="1 2">
    <name type="scientific">Galerina marginata (strain CBS 339.88)</name>
    <dbReference type="NCBI Taxonomy" id="685588"/>
    <lineage>
        <taxon>Eukaryota</taxon>
        <taxon>Fungi</taxon>
        <taxon>Dikarya</taxon>
        <taxon>Basidiomycota</taxon>
        <taxon>Agaricomycotina</taxon>
        <taxon>Agaricomycetes</taxon>
        <taxon>Agaricomycetidae</taxon>
        <taxon>Agaricales</taxon>
        <taxon>Agaricineae</taxon>
        <taxon>Strophariaceae</taxon>
        <taxon>Galerina</taxon>
    </lineage>
</organism>
<reference evidence="2" key="1">
    <citation type="journal article" date="2014" name="Proc. Natl. Acad. Sci. U.S.A.">
        <title>Extensive sampling of basidiomycete genomes demonstrates inadequacy of the white-rot/brown-rot paradigm for wood decay fungi.</title>
        <authorList>
            <person name="Riley R."/>
            <person name="Salamov A.A."/>
            <person name="Brown D.W."/>
            <person name="Nagy L.G."/>
            <person name="Floudas D."/>
            <person name="Held B.W."/>
            <person name="Levasseur A."/>
            <person name="Lombard V."/>
            <person name="Morin E."/>
            <person name="Otillar R."/>
            <person name="Lindquist E.A."/>
            <person name="Sun H."/>
            <person name="LaButti K.M."/>
            <person name="Schmutz J."/>
            <person name="Jabbour D."/>
            <person name="Luo H."/>
            <person name="Baker S.E."/>
            <person name="Pisabarro A.G."/>
            <person name="Walton J.D."/>
            <person name="Blanchette R.A."/>
            <person name="Henrissat B."/>
            <person name="Martin F."/>
            <person name="Cullen D."/>
            <person name="Hibbett D.S."/>
            <person name="Grigoriev I.V."/>
        </authorList>
    </citation>
    <scope>NUCLEOTIDE SEQUENCE [LARGE SCALE GENOMIC DNA]</scope>
    <source>
        <strain evidence="2">CBS 339.88</strain>
    </source>
</reference>